<gene>
    <name evidence="1" type="ORF">LCI18_003759</name>
</gene>
<keyword evidence="2" id="KW-1185">Reference proteome</keyword>
<dbReference type="EMBL" id="CP090032">
    <property type="protein sequence ID" value="UPK92824.1"/>
    <property type="molecule type" value="Genomic_DNA"/>
</dbReference>
<protein>
    <submittedName>
        <fullName evidence="1">Uncharacterized protein</fullName>
    </submittedName>
</protein>
<dbReference type="Proteomes" id="UP000830768">
    <property type="component" value="Chromosome 3"/>
</dbReference>
<accession>A0ACD3YV08</accession>
<organism evidence="1 2">
    <name type="scientific">Fusarium solani subsp. cucurbitae</name>
    <name type="common">Neocosmosporum cucurbitae</name>
    <dbReference type="NCBI Taxonomy" id="2747967"/>
    <lineage>
        <taxon>Eukaryota</taxon>
        <taxon>Fungi</taxon>
        <taxon>Dikarya</taxon>
        <taxon>Ascomycota</taxon>
        <taxon>Pezizomycotina</taxon>
        <taxon>Sordariomycetes</taxon>
        <taxon>Hypocreomycetidae</taxon>
        <taxon>Hypocreales</taxon>
        <taxon>Nectriaceae</taxon>
        <taxon>Fusarium</taxon>
        <taxon>Fusarium solani species complex</taxon>
    </lineage>
</organism>
<name>A0ACD3YV08_FUSSC</name>
<proteinExistence type="predicted"/>
<evidence type="ECO:0000313" key="1">
    <source>
        <dbReference type="EMBL" id="UPK92824.1"/>
    </source>
</evidence>
<evidence type="ECO:0000313" key="2">
    <source>
        <dbReference type="Proteomes" id="UP000830768"/>
    </source>
</evidence>
<reference evidence="1" key="1">
    <citation type="submission" date="2021-11" db="EMBL/GenBank/DDBJ databases">
        <title>Fusarium solani-melongenae Genome sequencing and assembly.</title>
        <authorList>
            <person name="Xie S."/>
            <person name="Huang L."/>
            <person name="Zhang X."/>
        </authorList>
    </citation>
    <scope>NUCLEOTIDE SEQUENCE</scope>
    <source>
        <strain evidence="1">CRI 24-3</strain>
    </source>
</reference>
<sequence length="717" mass="80607">MHLRVWFFVVLLLGLYVAAEDDATCSATKRCEEGCCNKSGNYGFGPDYYGKSVYRSDYDRKSECNLGFGKEWAKSNTCPLNICCSKHRYCGTTKDFYRTKKVKCLSYGKSGDMERIVFSPKQIPIGLYTHINFAFSTINLNTFKIKANDEQDLDMYQRLIPTAKVFSDLAASVARQRSFFNSIMVAKKRAGQAVNYKNFPIFIATLKRVIDTADKGLTITLLEPTVEFFNIMSYDLHSPYLNAHTNLTEIDSVVMGLGFYGHAFAAASAACRKPGYLFSDIANAGSYSGEEGILLNSEIDIKIKNRNLKPELYKEEAVKVMKVERAAERYLGGVIVWAISHDTKEAKYNKALAKVLGREVISGSLDDDEKAADFIKKPNKQCQWSNCKEGCPKGWVNVGRLDSGAQKGELIYDEMGCGGDSIYSFCYLPDEDIPHGISEIRTNNMYYKKESRMQMACCKTNTKSMKLYGTCQWGDYPECETSPDCPDNYWLMAWSGSGSGALKCNDRVNDIGNAILSVQLRNYCCINKPGERFIDCTLHRSIGPAPDNSISFCRSGCPDDQVRVLVPNDKLKAYDEAIAAWVKSETCPNPYNVFTKHRRSLSSSTRVAAWSDDIDDITGPSQIALEILCNPLEWANWIKAFLTGDKDALASIMDCTYGYCDKDRYCENLGDGDDDSADLKHRHASLLPYGSGHMHPSHFTYSYYHYYYSRSNYLLEA</sequence>